<dbReference type="EMBL" id="CGIH01000052">
    <property type="protein sequence ID" value="CFY09805.1"/>
    <property type="molecule type" value="Genomic_DNA"/>
</dbReference>
<keyword evidence="3" id="KW-1185">Reference proteome</keyword>
<accession>A0A0E4C9S2</accession>
<dbReference type="PANTHER" id="PTHR36842:SF1">
    <property type="entry name" value="PROTEIN TOLB"/>
    <property type="match status" value="1"/>
</dbReference>
<dbReference type="Proteomes" id="UP000045545">
    <property type="component" value="Unassembled WGS sequence"/>
</dbReference>
<reference evidence="2 3" key="1">
    <citation type="submission" date="2015-03" db="EMBL/GenBank/DDBJ databases">
        <authorList>
            <person name="Murphy D."/>
        </authorList>
    </citation>
    <scope>NUCLEOTIDE SEQUENCE [LARGE SCALE GENOMIC DNA]</scope>
    <source>
        <strain evidence="2 3">OL-4</strain>
    </source>
</reference>
<keyword evidence="1" id="KW-0732">Signal</keyword>
<evidence type="ECO:0000313" key="2">
    <source>
        <dbReference type="EMBL" id="CFY09805.1"/>
    </source>
</evidence>
<dbReference type="STRING" id="690567.2728"/>
<name>A0A0E4C9S2_9FIRM</name>
<organism evidence="2 3">
    <name type="scientific">Syntrophomonas zehnderi OL-4</name>
    <dbReference type="NCBI Taxonomy" id="690567"/>
    <lineage>
        <taxon>Bacteria</taxon>
        <taxon>Bacillati</taxon>
        <taxon>Bacillota</taxon>
        <taxon>Clostridia</taxon>
        <taxon>Eubacteriales</taxon>
        <taxon>Syntrophomonadaceae</taxon>
        <taxon>Syntrophomonas</taxon>
    </lineage>
</organism>
<protein>
    <submittedName>
        <fullName evidence="2">Six-bladed beta-propeller, TolB-like</fullName>
    </submittedName>
</protein>
<dbReference type="AlphaFoldDB" id="A0A0E4C9S2"/>
<feature type="signal peptide" evidence="1">
    <location>
        <begin position="1"/>
        <end position="21"/>
    </location>
</feature>
<sequence>MKMKRIYIFLAIFLMIPLAGCEHSKQQPGNHQITAQISKIDSGETDGNSDVPYKELFKETQIKTIIAQLPDGRPWYELAISDKGEIFGFAPSNNGKPGELIACDLYTGKTQSLYTAKDNYNIIFFKFNDNYLAWTEDTNFVAGSPRVLVYDRRNKKTMVVSEKIGLLSGISYEMIALGNDYLLWSTSERDNNKPKYRIMRYDFVSQKATLFRENAAEPIIGKDFIAWLEPDEQMKYSEIIFNDLKDHSIHKIITPGQHPGYIDTDGTSIVFTGFSTTDPGLKLLSIYESEKTPKIKIIDRSRWGYYDFPQISPDFVGWRGGSKVRVYSRKDAKTVIFAEEYGDCTEVKLCNKFLMWHSPAIKDANEAKLKAMEQKVYLSDLHIFSKEGMSK</sequence>
<evidence type="ECO:0000256" key="1">
    <source>
        <dbReference type="SAM" id="SignalP"/>
    </source>
</evidence>
<gene>
    <name evidence="2" type="ORF">2728</name>
</gene>
<feature type="chain" id="PRO_5002419361" evidence="1">
    <location>
        <begin position="22"/>
        <end position="391"/>
    </location>
</feature>
<proteinExistence type="predicted"/>
<evidence type="ECO:0000313" key="3">
    <source>
        <dbReference type="Proteomes" id="UP000045545"/>
    </source>
</evidence>
<dbReference type="RefSeq" id="WP_046500033.1">
    <property type="nucleotide sequence ID" value="NZ_CGIH01000052.1"/>
</dbReference>
<dbReference type="SUPFAM" id="SSF69304">
    <property type="entry name" value="Tricorn protease N-terminal domain"/>
    <property type="match status" value="1"/>
</dbReference>
<dbReference type="PANTHER" id="PTHR36842">
    <property type="entry name" value="PROTEIN TOLB HOMOLOG"/>
    <property type="match status" value="1"/>
</dbReference>
<dbReference type="OrthoDB" id="2644263at2"/>